<dbReference type="SUPFAM" id="SSF53448">
    <property type="entry name" value="Nucleotide-diphospho-sugar transferases"/>
    <property type="match status" value="1"/>
</dbReference>
<evidence type="ECO:0000313" key="2">
    <source>
        <dbReference type="Proteomes" id="UP001156870"/>
    </source>
</evidence>
<dbReference type="RefSeq" id="WP_232592389.1">
    <property type="nucleotide sequence ID" value="NZ_BSPD01000020.1"/>
</dbReference>
<dbReference type="AlphaFoldDB" id="A0AA37WNA8"/>
<keyword evidence="2" id="KW-1185">Reference proteome</keyword>
<dbReference type="Gene3D" id="3.90.550.10">
    <property type="entry name" value="Spore Coat Polysaccharide Biosynthesis Protein SpsA, Chain A"/>
    <property type="match status" value="1"/>
</dbReference>
<dbReference type="EMBL" id="BSPD01000020">
    <property type="protein sequence ID" value="GLS24787.1"/>
    <property type="molecule type" value="Genomic_DNA"/>
</dbReference>
<proteinExistence type="predicted"/>
<reference evidence="1 2" key="1">
    <citation type="journal article" date="2014" name="Int. J. Syst. Evol. Microbiol.">
        <title>Complete genome sequence of Corynebacterium casei LMG S-19264T (=DSM 44701T), isolated from a smear-ripened cheese.</title>
        <authorList>
            <consortium name="US DOE Joint Genome Institute (JGI-PGF)"/>
            <person name="Walter F."/>
            <person name="Albersmeier A."/>
            <person name="Kalinowski J."/>
            <person name="Ruckert C."/>
        </authorList>
    </citation>
    <scope>NUCLEOTIDE SEQUENCE [LARGE SCALE GENOMIC DNA]</scope>
    <source>
        <strain evidence="1 2">NBRC 110095</strain>
    </source>
</reference>
<protein>
    <recommendedName>
        <fullName evidence="3">Nucleotide-diphospho-sugar transferase domain-containing protein</fullName>
    </recommendedName>
</protein>
<name>A0AA37WNA8_9GAMM</name>
<accession>A0AA37WNA8</accession>
<evidence type="ECO:0000313" key="1">
    <source>
        <dbReference type="EMBL" id="GLS24787.1"/>
    </source>
</evidence>
<organism evidence="1 2">
    <name type="scientific">Marinibactrum halimedae</name>
    <dbReference type="NCBI Taxonomy" id="1444977"/>
    <lineage>
        <taxon>Bacteria</taxon>
        <taxon>Pseudomonadati</taxon>
        <taxon>Pseudomonadota</taxon>
        <taxon>Gammaproteobacteria</taxon>
        <taxon>Cellvibrionales</taxon>
        <taxon>Cellvibrionaceae</taxon>
        <taxon>Marinibactrum</taxon>
    </lineage>
</organism>
<dbReference type="Proteomes" id="UP001156870">
    <property type="component" value="Unassembled WGS sequence"/>
</dbReference>
<sequence length="248" mass="29322">MVSKNKTLVYSIAMNGYQHLYAKNLASHRQYARRYNHEYVVIQKPYCWRVGRECAWLKLTVLLYALEQGYSTILYVDADAEIKKEAPNFVDILVDEKDFYIAKGYTDRLNSGVFIVRNSVNVIDWVQSVIESRHKPVRQECSVGWGENGHIIQYAKDKKFVKIIDPRWNNNANPMLKDYIRHYSFGPMRCHYKVTWLGYCLWRLNQVPLVLLRQLRWDTWLKSKSGDLLTDLTKTVIQRYLKSLSINM</sequence>
<dbReference type="InterPro" id="IPR029044">
    <property type="entry name" value="Nucleotide-diphossugar_trans"/>
</dbReference>
<comment type="caution">
    <text evidence="1">The sequence shown here is derived from an EMBL/GenBank/DDBJ whole genome shotgun (WGS) entry which is preliminary data.</text>
</comment>
<gene>
    <name evidence="1" type="ORF">GCM10007877_05010</name>
</gene>
<evidence type="ECO:0008006" key="3">
    <source>
        <dbReference type="Google" id="ProtNLM"/>
    </source>
</evidence>